<evidence type="ECO:0000313" key="8">
    <source>
        <dbReference type="Proteomes" id="UP000254968"/>
    </source>
</evidence>
<dbReference type="Proteomes" id="UP000254968">
    <property type="component" value="Unassembled WGS sequence"/>
</dbReference>
<protein>
    <submittedName>
        <fullName evidence="7">Regulatory protein (GGDEF and EAL domains)</fullName>
        <ecNumber evidence="7">3.1.4.52</ecNumber>
    </submittedName>
</protein>
<sequence>MNKILLVDDNQSIHDDFHKILSLKNDVAEAFHETASMLFNTDSVLSKKGDGQDFVLDSAFQGEEALELVKKSITMNEPYALAFVDIRIPPGWDGVVTIKKLWEVDPNIQMVICSAYSDYSLEEITNILNGQDNLLILKKPFDVIEVRQLASALLKKWELTRQVQLQIKNLEQAVAERTKELQKANINLDKSLSLTRATIESTQEGILVLDQNETILIYNQKFLNLWNISLELMTGKSFEVLKKLAAQVENPSELLTVILNLCKKPKTEHVKELKLRTGQIFELYSHCFSHGLNDSTQGVVLSFREITEHKRLEEELLHLATHDVLTGLPNRIILMDRLQQAINYAKRNGLFVGVLMLDLDNFKQINDTLGHKAGDELLNLVAINMKNCFRESDTITRFGGDEFVIILPAQVNLKQFTLMAESLKEMFNRPLMIKDYQIKITGSMGISIYPLDGEIPEELLKNADAALYHAKEIGKNDFQFYTTELNDNLLKQVELESGLITALDKNEFVLFYQPLLNINSNKIIGLEALLRWNHPTLGLLAPNNFISIAEKTGLIIPIGNWVLRTACFQAKKWQETLSPDLTIAVNVSGKQILQRDFIQVVEKAIKDSGLAPYSLELEITEHVILENSSHVSNTMKILKDMGIRLVMDDFGIGYSSLNYIKLFPFDKIKIDKSFTQGINTNVDDKNIVEAIINMTKSMGLQVLAEGVETKEQLEFLRKQHSNQIQGYYISPPLESSQLIDFLEEFK</sequence>
<dbReference type="InterPro" id="IPR000014">
    <property type="entry name" value="PAS"/>
</dbReference>
<dbReference type="AlphaFoldDB" id="A0A378IBP1"/>
<organism evidence="7 8">
    <name type="scientific">Legionella beliardensis</name>
    <dbReference type="NCBI Taxonomy" id="91822"/>
    <lineage>
        <taxon>Bacteria</taxon>
        <taxon>Pseudomonadati</taxon>
        <taxon>Pseudomonadota</taxon>
        <taxon>Gammaproteobacteria</taxon>
        <taxon>Legionellales</taxon>
        <taxon>Legionellaceae</taxon>
        <taxon>Legionella</taxon>
    </lineage>
</organism>
<keyword evidence="2" id="KW-0597">Phosphoprotein</keyword>
<dbReference type="SMART" id="SM00052">
    <property type="entry name" value="EAL"/>
    <property type="match status" value="1"/>
</dbReference>
<dbReference type="NCBIfam" id="TIGR00254">
    <property type="entry name" value="GGDEF"/>
    <property type="match status" value="1"/>
</dbReference>
<dbReference type="GO" id="GO:0071111">
    <property type="term" value="F:cyclic-guanylate-specific phosphodiesterase activity"/>
    <property type="evidence" value="ECO:0007669"/>
    <property type="project" value="UniProtKB-EC"/>
</dbReference>
<dbReference type="SUPFAM" id="SSF55785">
    <property type="entry name" value="PYP-like sensor domain (PAS domain)"/>
    <property type="match status" value="1"/>
</dbReference>
<dbReference type="PANTHER" id="PTHR44757">
    <property type="entry name" value="DIGUANYLATE CYCLASE DGCP"/>
    <property type="match status" value="1"/>
</dbReference>
<dbReference type="SUPFAM" id="SSF141868">
    <property type="entry name" value="EAL domain-like"/>
    <property type="match status" value="1"/>
</dbReference>
<dbReference type="FunFam" id="3.30.70.270:FF:000001">
    <property type="entry name" value="Diguanylate cyclase domain protein"/>
    <property type="match status" value="1"/>
</dbReference>
<evidence type="ECO:0000313" key="7">
    <source>
        <dbReference type="EMBL" id="STX29714.1"/>
    </source>
</evidence>
<dbReference type="InterPro" id="IPR000160">
    <property type="entry name" value="GGDEF_dom"/>
</dbReference>
<dbReference type="Gene3D" id="3.40.50.2300">
    <property type="match status" value="1"/>
</dbReference>
<feature type="coiled-coil region" evidence="3">
    <location>
        <begin position="160"/>
        <end position="187"/>
    </location>
</feature>
<feature type="modified residue" description="4-aspartylphosphate" evidence="2">
    <location>
        <position position="85"/>
    </location>
</feature>
<dbReference type="PANTHER" id="PTHR44757:SF2">
    <property type="entry name" value="BIOFILM ARCHITECTURE MAINTENANCE PROTEIN MBAA"/>
    <property type="match status" value="1"/>
</dbReference>
<dbReference type="InterPro" id="IPR035919">
    <property type="entry name" value="EAL_sf"/>
</dbReference>
<dbReference type="NCBIfam" id="TIGR00229">
    <property type="entry name" value="sensory_box"/>
    <property type="match status" value="1"/>
</dbReference>
<gene>
    <name evidence="7" type="primary">gmr_6</name>
    <name evidence="7" type="ORF">NCTC13315_02266</name>
</gene>
<dbReference type="Pfam" id="PF00563">
    <property type="entry name" value="EAL"/>
    <property type="match status" value="1"/>
</dbReference>
<dbReference type="Pfam" id="PF00990">
    <property type="entry name" value="GGDEF"/>
    <property type="match status" value="1"/>
</dbReference>
<dbReference type="CDD" id="cd01949">
    <property type="entry name" value="GGDEF"/>
    <property type="match status" value="1"/>
</dbReference>
<dbReference type="SUPFAM" id="SSF52172">
    <property type="entry name" value="CheY-like"/>
    <property type="match status" value="1"/>
</dbReference>
<dbReference type="CDD" id="cd01948">
    <property type="entry name" value="EAL"/>
    <property type="match status" value="1"/>
</dbReference>
<comment type="cofactor">
    <cofactor evidence="1">
        <name>Mg(2+)</name>
        <dbReference type="ChEBI" id="CHEBI:18420"/>
    </cofactor>
</comment>
<dbReference type="InterPro" id="IPR011006">
    <property type="entry name" value="CheY-like_superfamily"/>
</dbReference>
<dbReference type="EC" id="3.1.4.52" evidence="7"/>
<feature type="domain" description="EAL" evidence="5">
    <location>
        <begin position="492"/>
        <end position="746"/>
    </location>
</feature>
<dbReference type="PROSITE" id="PS50110">
    <property type="entry name" value="RESPONSE_REGULATORY"/>
    <property type="match status" value="1"/>
</dbReference>
<accession>A0A378IBP1</accession>
<dbReference type="InterPro" id="IPR052155">
    <property type="entry name" value="Biofilm_reg_signaling"/>
</dbReference>
<dbReference type="InterPro" id="IPR035965">
    <property type="entry name" value="PAS-like_dom_sf"/>
</dbReference>
<dbReference type="InterPro" id="IPR043128">
    <property type="entry name" value="Rev_trsase/Diguanyl_cyclase"/>
</dbReference>
<feature type="domain" description="GGDEF" evidence="6">
    <location>
        <begin position="350"/>
        <end position="483"/>
    </location>
</feature>
<dbReference type="InterPro" id="IPR029787">
    <property type="entry name" value="Nucleotide_cyclase"/>
</dbReference>
<reference evidence="7 8" key="1">
    <citation type="submission" date="2018-06" db="EMBL/GenBank/DDBJ databases">
        <authorList>
            <consortium name="Pathogen Informatics"/>
            <person name="Doyle S."/>
        </authorList>
    </citation>
    <scope>NUCLEOTIDE SEQUENCE [LARGE SCALE GENOMIC DNA]</scope>
    <source>
        <strain evidence="7 8">NCTC13315</strain>
    </source>
</reference>
<name>A0A378IBP1_9GAMM</name>
<dbReference type="GO" id="GO:0000160">
    <property type="term" value="P:phosphorelay signal transduction system"/>
    <property type="evidence" value="ECO:0007669"/>
    <property type="project" value="InterPro"/>
</dbReference>
<dbReference type="OrthoDB" id="9804951at2"/>
<dbReference type="PROSITE" id="PS50883">
    <property type="entry name" value="EAL"/>
    <property type="match status" value="1"/>
</dbReference>
<evidence type="ECO:0000256" key="2">
    <source>
        <dbReference type="PROSITE-ProRule" id="PRU00169"/>
    </source>
</evidence>
<proteinExistence type="predicted"/>
<dbReference type="Gene3D" id="3.30.450.20">
    <property type="entry name" value="PAS domain"/>
    <property type="match status" value="1"/>
</dbReference>
<keyword evidence="8" id="KW-1185">Reference proteome</keyword>
<dbReference type="InterPro" id="IPR001789">
    <property type="entry name" value="Sig_transdc_resp-reg_receiver"/>
</dbReference>
<keyword evidence="7" id="KW-0378">Hydrolase</keyword>
<dbReference type="EMBL" id="UGNV01000001">
    <property type="protein sequence ID" value="STX29714.1"/>
    <property type="molecule type" value="Genomic_DNA"/>
</dbReference>
<dbReference type="PROSITE" id="PS50887">
    <property type="entry name" value="GGDEF"/>
    <property type="match status" value="1"/>
</dbReference>
<evidence type="ECO:0000256" key="1">
    <source>
        <dbReference type="ARBA" id="ARBA00001946"/>
    </source>
</evidence>
<dbReference type="SMART" id="SM00267">
    <property type="entry name" value="GGDEF"/>
    <property type="match status" value="1"/>
</dbReference>
<dbReference type="Gene3D" id="3.20.20.450">
    <property type="entry name" value="EAL domain"/>
    <property type="match status" value="1"/>
</dbReference>
<dbReference type="InterPro" id="IPR001633">
    <property type="entry name" value="EAL_dom"/>
</dbReference>
<dbReference type="SUPFAM" id="SSF55073">
    <property type="entry name" value="Nucleotide cyclase"/>
    <property type="match status" value="1"/>
</dbReference>
<dbReference type="Gene3D" id="3.30.70.270">
    <property type="match status" value="1"/>
</dbReference>
<dbReference type="Pfam" id="PF12860">
    <property type="entry name" value="PAS_7"/>
    <property type="match status" value="1"/>
</dbReference>
<evidence type="ECO:0000256" key="3">
    <source>
        <dbReference type="SAM" id="Coils"/>
    </source>
</evidence>
<evidence type="ECO:0000259" key="5">
    <source>
        <dbReference type="PROSITE" id="PS50883"/>
    </source>
</evidence>
<dbReference type="RefSeq" id="WP_160149893.1">
    <property type="nucleotide sequence ID" value="NZ_CAAAHO010000002.1"/>
</dbReference>
<feature type="domain" description="Response regulatory" evidence="4">
    <location>
        <begin position="3"/>
        <end position="154"/>
    </location>
</feature>
<evidence type="ECO:0000259" key="4">
    <source>
        <dbReference type="PROSITE" id="PS50110"/>
    </source>
</evidence>
<evidence type="ECO:0000259" key="6">
    <source>
        <dbReference type="PROSITE" id="PS50887"/>
    </source>
</evidence>
<keyword evidence="3" id="KW-0175">Coiled coil</keyword>